<keyword evidence="9" id="KW-1185">Reference proteome</keyword>
<evidence type="ECO:0000256" key="2">
    <source>
        <dbReference type="ARBA" id="ARBA00022483"/>
    </source>
</evidence>
<dbReference type="GO" id="GO:0006893">
    <property type="term" value="P:Golgi to plasma membrane transport"/>
    <property type="evidence" value="ECO:0007669"/>
    <property type="project" value="TreeGrafter"/>
</dbReference>
<feature type="compositionally biased region" description="Basic and acidic residues" evidence="5">
    <location>
        <begin position="71"/>
        <end position="103"/>
    </location>
</feature>
<evidence type="ECO:0000313" key="9">
    <source>
        <dbReference type="Proteomes" id="UP000606974"/>
    </source>
</evidence>
<sequence>MSGRNPYATNNGYPNSNAPGRYGNLYAQDNNSSTSSVNGYSSRERRPGGYGGLGLEANEESSQPPASRARYGFEQDAGYRRRPAQDSRDRDYSDSSRSRDRVAPRANGVPAATAYSSRRGQRSMEDVLKYIQSEWPFMGGEECIPVQVALQLSDPSTLGLATREPEFQQAHFDLQKALKSIVNEHHQDFNSSIGTYHKIQASIQNSQSRVRYLKTALGEAKGSLLTTKPELKGLATSSQAFDDSLQLFTQIESIQAVPEQLEGRITEKRFLTAVDVLQEALRLVRKSEFDGIGAMTDLRTYFTNQEQSLTDILIEELHDHLYLKSPYCHDRWKSRTIEGEEKDSQSTLARSAVNPWDKPVYQFLASLNTSTPMIEDASRNPEADTFYYIHMIIETLNKLGHLDTAVNRIEQRLPVELFKVVEKTNNEIDARYPGEARGLADSEKKRIATPTDTHYGRGAVLSDFLWTVFAKFEAIAEGHRVVHDVVWGIVGREKLPKAASYTRGFKELWKLYQSEIRSLLHDYLATDGDTTLHSGFSTTDSVDVFGRKRDKNKRMFRLAEMDPKSPDIQGEQEDLDEILKSSVPGLISKTRGKAGMTSDAPRSVQESTAAGHKLLIEPSAFNVTLMLPPSLSFLQRLKEIVPSNADIPISTLTSFLDDFLVNVFHPQLEETVSELCTKCIIDLEAFTEDPQWSKHSPRPIFKGTVAFMSLIRSFSSMLDSIPQDPIFTQLIITQLVMYFDKCFGWYKALTSRLSGPGQNTPSTKAAAAFAREGEVHEITTKLLDDSGDSTARSSLVDQEIQALLSATRANPLSAYDIISDPKSVASLSLLYNSMQWLSASLARLRHVEAGSGMHPSSSSKVRRWTLVASLRPTHGRSKSNGGNSTTAYLPMTTESVIPFDKTVQEFRELAKAALLTLHIDVRCGVIHQVTRSLRGPNAPAIDQAPEPPPRDSAALTKTDSGLHHWILQQPPSAASALILELNKHLISFDTNASAYLGSKERKFITRGLGRLIDRVLVADADRIEVMNAYGAQRMGLDILVLQQNLRNIAITASSTPGSDIISVDRDAGEDADVLLQKSAQFYDLFLQGAAKVVDYARAAKSRGDPVGYSYDELKVLVELCYSEGLRSTEREESLKAKKGLQDSLLGLGEVMWDS</sequence>
<proteinExistence type="inferred from homology"/>
<organism evidence="8 9">
    <name type="scientific">Endocarpon pusillum</name>
    <dbReference type="NCBI Taxonomy" id="364733"/>
    <lineage>
        <taxon>Eukaryota</taxon>
        <taxon>Fungi</taxon>
        <taxon>Dikarya</taxon>
        <taxon>Ascomycota</taxon>
        <taxon>Pezizomycotina</taxon>
        <taxon>Eurotiomycetes</taxon>
        <taxon>Chaetothyriomycetidae</taxon>
        <taxon>Verrucariales</taxon>
        <taxon>Verrucariaceae</taxon>
        <taxon>Endocarpon</taxon>
    </lineage>
</organism>
<feature type="region of interest" description="Disordered" evidence="5">
    <location>
        <begin position="1"/>
        <end position="118"/>
    </location>
</feature>
<dbReference type="PANTHER" id="PTHR14146">
    <property type="entry name" value="EXOCYST COMPLEX COMPONENT 4"/>
    <property type="match status" value="1"/>
</dbReference>
<reference evidence="8" key="1">
    <citation type="submission" date="2020-02" db="EMBL/GenBank/DDBJ databases">
        <authorList>
            <person name="Palmer J.M."/>
        </authorList>
    </citation>
    <scope>NUCLEOTIDE SEQUENCE</scope>
    <source>
        <strain evidence="8">EPUS1.4</strain>
        <tissue evidence="8">Thallus</tissue>
    </source>
</reference>
<feature type="compositionally biased region" description="Polar residues" evidence="5">
    <location>
        <begin position="7"/>
        <end position="18"/>
    </location>
</feature>
<dbReference type="GO" id="GO:0006904">
    <property type="term" value="P:vesicle docking involved in exocytosis"/>
    <property type="evidence" value="ECO:0007669"/>
    <property type="project" value="InterPro"/>
</dbReference>
<dbReference type="AlphaFoldDB" id="A0A8H7AW88"/>
<feature type="compositionally biased region" description="Low complexity" evidence="5">
    <location>
        <begin position="30"/>
        <end position="41"/>
    </location>
</feature>
<evidence type="ECO:0000256" key="1">
    <source>
        <dbReference type="ARBA" id="ARBA00022448"/>
    </source>
</evidence>
<feature type="domain" description="Exocyst complex component Sec8 middle helical bundle" evidence="7">
    <location>
        <begin position="380"/>
        <end position="631"/>
    </location>
</feature>
<dbReference type="PANTHER" id="PTHR14146:SF0">
    <property type="entry name" value="EXOCYST COMPLEX COMPONENT 4"/>
    <property type="match status" value="1"/>
</dbReference>
<evidence type="ECO:0000259" key="7">
    <source>
        <dbReference type="Pfam" id="PF20652"/>
    </source>
</evidence>
<dbReference type="InterPro" id="IPR007191">
    <property type="entry name" value="Sec8_exocyst_N"/>
</dbReference>
<evidence type="ECO:0000256" key="4">
    <source>
        <dbReference type="RuleBase" id="RU367079"/>
    </source>
</evidence>
<comment type="function">
    <text evidence="4">Component of the exocyst complex involved in the docking of exocytic vesicles with fusion sites on the plasma membrane.</text>
</comment>
<dbReference type="OrthoDB" id="272977at2759"/>
<keyword evidence="3 4" id="KW-0653">Protein transport</keyword>
<comment type="caution">
    <text evidence="8">The sequence shown here is derived from an EMBL/GenBank/DDBJ whole genome shotgun (WGS) entry which is preliminary data.</text>
</comment>
<keyword evidence="1 4" id="KW-0813">Transport</keyword>
<dbReference type="InterPro" id="IPR048630">
    <property type="entry name" value="Sec8_M"/>
</dbReference>
<dbReference type="EMBL" id="JAACFV010000001">
    <property type="protein sequence ID" value="KAF7514321.1"/>
    <property type="molecule type" value="Genomic_DNA"/>
</dbReference>
<dbReference type="Pfam" id="PF04048">
    <property type="entry name" value="Sec8_N"/>
    <property type="match status" value="1"/>
</dbReference>
<dbReference type="GO" id="GO:0090522">
    <property type="term" value="P:vesicle tethering involved in exocytosis"/>
    <property type="evidence" value="ECO:0007669"/>
    <property type="project" value="UniProtKB-UniRule"/>
</dbReference>
<dbReference type="Proteomes" id="UP000606974">
    <property type="component" value="Unassembled WGS sequence"/>
</dbReference>
<dbReference type="GO" id="GO:0006612">
    <property type="term" value="P:protein targeting to membrane"/>
    <property type="evidence" value="ECO:0007669"/>
    <property type="project" value="UniProtKB-UniRule"/>
</dbReference>
<dbReference type="GO" id="GO:0015031">
    <property type="term" value="P:protein transport"/>
    <property type="evidence" value="ECO:0007669"/>
    <property type="project" value="UniProtKB-KW"/>
</dbReference>
<gene>
    <name evidence="8" type="ORF">GJ744_000091</name>
</gene>
<evidence type="ECO:0000313" key="8">
    <source>
        <dbReference type="EMBL" id="KAF7514321.1"/>
    </source>
</evidence>
<keyword evidence="2 4" id="KW-0268">Exocytosis</keyword>
<dbReference type="Pfam" id="PF20652">
    <property type="entry name" value="Sec8_C"/>
    <property type="match status" value="1"/>
</dbReference>
<dbReference type="InterPro" id="IPR039682">
    <property type="entry name" value="Sec8/EXOC4"/>
</dbReference>
<evidence type="ECO:0000259" key="6">
    <source>
        <dbReference type="Pfam" id="PF04048"/>
    </source>
</evidence>
<comment type="similarity">
    <text evidence="4">Belongs to the SEC8 family.</text>
</comment>
<evidence type="ECO:0000256" key="5">
    <source>
        <dbReference type="SAM" id="MobiDB-lite"/>
    </source>
</evidence>
<accession>A0A8H7AW88</accession>
<dbReference type="GO" id="GO:0000145">
    <property type="term" value="C:exocyst"/>
    <property type="evidence" value="ECO:0007669"/>
    <property type="project" value="UniProtKB-UniRule"/>
</dbReference>
<protein>
    <recommendedName>
        <fullName evidence="4">Exocyst complex component Sec8</fullName>
    </recommendedName>
</protein>
<name>A0A8H7AW88_9EURO</name>
<evidence type="ECO:0000256" key="3">
    <source>
        <dbReference type="ARBA" id="ARBA00022927"/>
    </source>
</evidence>
<feature type="domain" description="Exocyst complex component Sec8 N-terminal" evidence="6">
    <location>
        <begin position="124"/>
        <end position="262"/>
    </location>
</feature>